<name>M3HQ68_LEPBO</name>
<accession>M3HQ68</accession>
<reference evidence="2 3" key="1">
    <citation type="submission" date="2013-01" db="EMBL/GenBank/DDBJ databases">
        <authorList>
            <person name="Harkins D.M."/>
            <person name="Durkin A.S."/>
            <person name="Brinkac L.M."/>
            <person name="Haft D.H."/>
            <person name="Selengut J.D."/>
            <person name="Sanka R."/>
            <person name="DePew J."/>
            <person name="Purushe J."/>
            <person name="Picardeau M."/>
            <person name="Werts C."/>
            <person name="Goarant C."/>
            <person name="Vinetz J.M."/>
            <person name="Sutton G.G."/>
            <person name="Nierman W.C."/>
            <person name="Fouts D.E."/>
        </authorList>
    </citation>
    <scope>NUCLEOTIDE SEQUENCE [LARGE SCALE GENOMIC DNA]</scope>
    <source>
        <strain evidence="2 3">200701203</strain>
    </source>
</reference>
<dbReference type="Proteomes" id="UP000011783">
    <property type="component" value="Unassembled WGS sequence"/>
</dbReference>
<proteinExistence type="predicted"/>
<evidence type="ECO:0000313" key="3">
    <source>
        <dbReference type="Proteomes" id="UP000011783"/>
    </source>
</evidence>
<evidence type="ECO:0000259" key="1">
    <source>
        <dbReference type="Pfam" id="PF19310"/>
    </source>
</evidence>
<protein>
    <recommendedName>
        <fullName evidence="1">Oligopeptidase A N-terminal domain-containing protein</fullName>
    </recommendedName>
</protein>
<dbReference type="SUPFAM" id="SSF55486">
    <property type="entry name" value="Metalloproteases ('zincins'), catalytic domain"/>
    <property type="match status" value="1"/>
</dbReference>
<dbReference type="Pfam" id="PF19310">
    <property type="entry name" value="TOP_N"/>
    <property type="match status" value="1"/>
</dbReference>
<dbReference type="GO" id="GO:0006508">
    <property type="term" value="P:proteolysis"/>
    <property type="evidence" value="ECO:0007669"/>
    <property type="project" value="InterPro"/>
</dbReference>
<dbReference type="InterPro" id="IPR045666">
    <property type="entry name" value="OpdA_N"/>
</dbReference>
<sequence>MLPEFKTDDPEGTKNSILKKIEKIREELPILLRKKERTYDRVIRPLNDLVQEMQIEFTVLAHLNSVKNSEQIQALYTEILPEITAFYSDLGQNEELNLVYQEILKNENDTLNVPQKKVLQDAITQFKLSGIGLPPEIKKEFRKSRFVFPIWTISSLRICLMRLIPSNSFWIVLRMWKEYPNRI</sequence>
<dbReference type="GO" id="GO:0006518">
    <property type="term" value="P:peptide metabolic process"/>
    <property type="evidence" value="ECO:0007669"/>
    <property type="project" value="TreeGrafter"/>
</dbReference>
<dbReference type="PANTHER" id="PTHR11804">
    <property type="entry name" value="PROTEASE M3 THIMET OLIGOPEPTIDASE-RELATED"/>
    <property type="match status" value="1"/>
</dbReference>
<dbReference type="BioCyc" id="LBOR1193007:G11KN-2365-MONOMER"/>
<dbReference type="GO" id="GO:0004222">
    <property type="term" value="F:metalloendopeptidase activity"/>
    <property type="evidence" value="ECO:0007669"/>
    <property type="project" value="InterPro"/>
</dbReference>
<dbReference type="InterPro" id="IPR045090">
    <property type="entry name" value="Pept_M3A_M3B"/>
</dbReference>
<dbReference type="PANTHER" id="PTHR11804:SF84">
    <property type="entry name" value="SACCHAROLYSIN"/>
    <property type="match status" value="1"/>
</dbReference>
<dbReference type="AlphaFoldDB" id="M3HQ68"/>
<feature type="domain" description="Oligopeptidase A N-terminal" evidence="1">
    <location>
        <begin position="20"/>
        <end position="135"/>
    </location>
</feature>
<comment type="caution">
    <text evidence="2">The sequence shown here is derived from an EMBL/GenBank/DDBJ whole genome shotgun (WGS) entry which is preliminary data.</text>
</comment>
<gene>
    <name evidence="2" type="ORF">LEP1GSC123_3586</name>
</gene>
<organism evidence="2 3">
    <name type="scientific">Leptospira borgpetersenii str. 200701203</name>
    <dbReference type="NCBI Taxonomy" id="1193007"/>
    <lineage>
        <taxon>Bacteria</taxon>
        <taxon>Pseudomonadati</taxon>
        <taxon>Spirochaetota</taxon>
        <taxon>Spirochaetia</taxon>
        <taxon>Leptospirales</taxon>
        <taxon>Leptospiraceae</taxon>
        <taxon>Leptospira</taxon>
    </lineage>
</organism>
<evidence type="ECO:0000313" key="2">
    <source>
        <dbReference type="EMBL" id="EMF99809.1"/>
    </source>
</evidence>
<dbReference type="EMBL" id="AKWO02000059">
    <property type="protein sequence ID" value="EMF99809.1"/>
    <property type="molecule type" value="Genomic_DNA"/>
</dbReference>
<dbReference type="Gene3D" id="1.10.1370.40">
    <property type="match status" value="1"/>
</dbReference>